<comment type="caution">
    <text evidence="1">The sequence shown here is derived from an EMBL/GenBank/DDBJ whole genome shotgun (WGS) entry which is preliminary data.</text>
</comment>
<name>A0A921HYK6_9BACT</name>
<reference evidence="1" key="2">
    <citation type="submission" date="2021-09" db="EMBL/GenBank/DDBJ databases">
        <authorList>
            <person name="Gilroy R."/>
        </authorList>
    </citation>
    <scope>NUCLEOTIDE SEQUENCE</scope>
    <source>
        <strain evidence="1">CHK55-1828</strain>
    </source>
</reference>
<evidence type="ECO:0000313" key="2">
    <source>
        <dbReference type="Proteomes" id="UP000717835"/>
    </source>
</evidence>
<dbReference type="InterPro" id="IPR009061">
    <property type="entry name" value="DNA-bd_dom_put_sf"/>
</dbReference>
<dbReference type="SUPFAM" id="SSF46955">
    <property type="entry name" value="Putative DNA-binding domain"/>
    <property type="match status" value="1"/>
</dbReference>
<accession>A0A921HYK6</accession>
<reference evidence="1" key="1">
    <citation type="journal article" date="2021" name="PeerJ">
        <title>Extensive microbial diversity within the chicken gut microbiome revealed by metagenomics and culture.</title>
        <authorList>
            <person name="Gilroy R."/>
            <person name="Ravi A."/>
            <person name="Getino M."/>
            <person name="Pursley I."/>
            <person name="Horton D.L."/>
            <person name="Alikhan N.F."/>
            <person name="Baker D."/>
            <person name="Gharbi K."/>
            <person name="Hall N."/>
            <person name="Watson M."/>
            <person name="Adriaenssens E.M."/>
            <person name="Foster-Nyarko E."/>
            <person name="Jarju S."/>
            <person name="Secka A."/>
            <person name="Antonio M."/>
            <person name="Oren A."/>
            <person name="Chaudhuri R.R."/>
            <person name="La Ragione R."/>
            <person name="Hildebrand F."/>
            <person name="Pallen M.J."/>
        </authorList>
    </citation>
    <scope>NUCLEOTIDE SEQUENCE</scope>
    <source>
        <strain evidence="1">CHK55-1828</strain>
    </source>
</reference>
<gene>
    <name evidence="1" type="ORF">K8W02_07265</name>
</gene>
<protein>
    <submittedName>
        <fullName evidence="1">Helix-turn-helix domain-containing protein</fullName>
    </submittedName>
</protein>
<organism evidence="1 2">
    <name type="scientific">Mediterranea massiliensis</name>
    <dbReference type="NCBI Taxonomy" id="1841865"/>
    <lineage>
        <taxon>Bacteria</taxon>
        <taxon>Pseudomonadati</taxon>
        <taxon>Bacteroidota</taxon>
        <taxon>Bacteroidia</taxon>
        <taxon>Bacteroidales</taxon>
        <taxon>Bacteroidaceae</taxon>
        <taxon>Mediterranea</taxon>
    </lineage>
</organism>
<sequence length="80" mass="9378">MDLCKLFGEIMPEETYSVREAARYLGVHRCTIYAYISHPERPLPFSRTEGNVRLRFLGKDLMIFKKVGFPKKGRKRKGSR</sequence>
<dbReference type="EMBL" id="DYVX01000057">
    <property type="protein sequence ID" value="HJF92166.1"/>
    <property type="molecule type" value="Genomic_DNA"/>
</dbReference>
<dbReference type="RefSeq" id="WP_276827673.1">
    <property type="nucleotide sequence ID" value="NZ_DYVX01000057.1"/>
</dbReference>
<dbReference type="Proteomes" id="UP000717835">
    <property type="component" value="Unassembled WGS sequence"/>
</dbReference>
<proteinExistence type="predicted"/>
<evidence type="ECO:0000313" key="1">
    <source>
        <dbReference type="EMBL" id="HJF92166.1"/>
    </source>
</evidence>
<dbReference type="AlphaFoldDB" id="A0A921HYK6"/>